<reference evidence="1 9" key="1">
    <citation type="submission" date="2014-05" db="EMBL/GenBank/DDBJ databases">
        <title>Novel Listeriaceae from food processing environments.</title>
        <authorList>
            <person name="den Bakker H.C."/>
        </authorList>
    </citation>
    <scope>NUCLEOTIDE SEQUENCE [LARGE SCALE GENOMIC DNA]</scope>
    <source>
        <strain evidence="1 9">FSL A5-0281</strain>
    </source>
</reference>
<evidence type="ECO:0000313" key="11">
    <source>
        <dbReference type="Proteomes" id="UP000529446"/>
    </source>
</evidence>
<dbReference type="EMBL" id="JAARMV010000002">
    <property type="protein sequence ID" value="MBC2372243.1"/>
    <property type="molecule type" value="Genomic_DNA"/>
</dbReference>
<evidence type="ECO:0000313" key="5">
    <source>
        <dbReference type="EMBL" id="MBC2166089.1"/>
    </source>
</evidence>
<evidence type="ECO:0000313" key="6">
    <source>
        <dbReference type="EMBL" id="MBC2176605.1"/>
    </source>
</evidence>
<evidence type="ECO:0000313" key="15">
    <source>
        <dbReference type="Proteomes" id="UP000546244"/>
    </source>
</evidence>
<gene>
    <name evidence="1" type="ORF">EP57_07465</name>
    <name evidence="2" type="ORF">HB759_04290</name>
    <name evidence="3" type="ORF">HB902_11805</name>
    <name evidence="8" type="ORF">HBP98_09545</name>
    <name evidence="4" type="ORF">HCB06_03335</name>
    <name evidence="7" type="ORF">HCB25_07085</name>
    <name evidence="5" type="ORF">HCB26_05845</name>
    <name evidence="6" type="ORF">HCB27_08250</name>
</gene>
<evidence type="ECO:0000313" key="14">
    <source>
        <dbReference type="Proteomes" id="UP000541955"/>
    </source>
</evidence>
<organism evidence="1 9">
    <name type="scientific">Listeria booriae</name>
    <dbReference type="NCBI Taxonomy" id="1552123"/>
    <lineage>
        <taxon>Bacteria</taxon>
        <taxon>Bacillati</taxon>
        <taxon>Bacillota</taxon>
        <taxon>Bacilli</taxon>
        <taxon>Bacillales</taxon>
        <taxon>Listeriaceae</taxon>
        <taxon>Listeria</taxon>
    </lineage>
</organism>
<evidence type="ECO:0000313" key="4">
    <source>
        <dbReference type="EMBL" id="MBC2115644.1"/>
    </source>
</evidence>
<keyword evidence="9" id="KW-1185">Reference proteome</keyword>
<proteinExistence type="predicted"/>
<dbReference type="STRING" id="1552123.EP57_07465"/>
<evidence type="ECO:0000313" key="13">
    <source>
        <dbReference type="Proteomes" id="UP000541735"/>
    </source>
</evidence>
<dbReference type="Proteomes" id="UP000529446">
    <property type="component" value="Unassembled WGS sequence"/>
</dbReference>
<dbReference type="EMBL" id="JAARRW010000004">
    <property type="protein sequence ID" value="MBC1562759.1"/>
    <property type="molecule type" value="Genomic_DNA"/>
</dbReference>
<dbReference type="Proteomes" id="UP000550367">
    <property type="component" value="Unassembled WGS sequence"/>
</dbReference>
<dbReference type="RefSeq" id="WP_036085512.1">
    <property type="nucleotide sequence ID" value="NZ_CBCSHQ010000005.1"/>
</dbReference>
<evidence type="ECO:0000313" key="12">
    <source>
        <dbReference type="Proteomes" id="UP000532866"/>
    </source>
</evidence>
<evidence type="ECO:0000313" key="2">
    <source>
        <dbReference type="EMBL" id="MBC1331162.1"/>
    </source>
</evidence>
<evidence type="ECO:0000313" key="10">
    <source>
        <dbReference type="Proteomes" id="UP000519573"/>
    </source>
</evidence>
<dbReference type="EMBL" id="JNFA01000019">
    <property type="protein sequence ID" value="KGL41671.1"/>
    <property type="molecule type" value="Genomic_DNA"/>
</dbReference>
<evidence type="ECO:0000313" key="8">
    <source>
        <dbReference type="EMBL" id="MBC2372243.1"/>
    </source>
</evidence>
<name>A0A099WAC2_9LIST</name>
<dbReference type="GeneID" id="58717214"/>
<evidence type="ECO:0000313" key="9">
    <source>
        <dbReference type="Proteomes" id="UP000029844"/>
    </source>
</evidence>
<dbReference type="Proteomes" id="UP000532866">
    <property type="component" value="Unassembled WGS sequence"/>
</dbReference>
<dbReference type="Proteomes" id="UP000519573">
    <property type="component" value="Unassembled WGS sequence"/>
</dbReference>
<dbReference type="eggNOG" id="ENOG5033TJ6">
    <property type="taxonomic scope" value="Bacteria"/>
</dbReference>
<evidence type="ECO:0000313" key="3">
    <source>
        <dbReference type="EMBL" id="MBC1562759.1"/>
    </source>
</evidence>
<accession>A0A099WAC2</accession>
<evidence type="ECO:0000313" key="16">
    <source>
        <dbReference type="Proteomes" id="UP000550367"/>
    </source>
</evidence>
<dbReference type="Proteomes" id="UP000541955">
    <property type="component" value="Unassembled WGS sequence"/>
</dbReference>
<dbReference type="EMBL" id="JAARYY010000003">
    <property type="protein sequence ID" value="MBC2243832.1"/>
    <property type="molecule type" value="Genomic_DNA"/>
</dbReference>
<dbReference type="EMBL" id="JAAROL010000001">
    <property type="protein sequence ID" value="MBC1331162.1"/>
    <property type="molecule type" value="Genomic_DNA"/>
</dbReference>
<dbReference type="Proteomes" id="UP000029844">
    <property type="component" value="Unassembled WGS sequence"/>
</dbReference>
<protein>
    <submittedName>
        <fullName evidence="1">Uncharacterized protein</fullName>
    </submittedName>
</protein>
<dbReference type="EMBL" id="JAARYD010000004">
    <property type="protein sequence ID" value="MBC2176605.1"/>
    <property type="molecule type" value="Genomic_DNA"/>
</dbReference>
<dbReference type="Proteomes" id="UP000541735">
    <property type="component" value="Unassembled WGS sequence"/>
</dbReference>
<comment type="caution">
    <text evidence="1">The sequence shown here is derived from an EMBL/GenBank/DDBJ whole genome shotgun (WGS) entry which is preliminary data.</text>
</comment>
<sequence>MELERICRLLQQRGEQIIVTKNGIETYHESDEDYYRLERERLSKSEQWHYFYVRSKKAKLLEREHLATFSDEREGARTFYLWTMRSHYRQKYVHKIRAYLRDTDFDMSPDVATVERALGLFLRLHIPKHLYSFENEQKPDSINLETDWDSGRSFYIDLKGRRHRETLVRPKSIAISIAFDRVLMLYLFYQEQDALFQSKEIRTLFNEEERLVFL</sequence>
<dbReference type="EMBL" id="JAARXI010000002">
    <property type="protein sequence ID" value="MBC2115644.1"/>
    <property type="molecule type" value="Genomic_DNA"/>
</dbReference>
<dbReference type="EMBL" id="JAARYH010000002">
    <property type="protein sequence ID" value="MBC2166089.1"/>
    <property type="molecule type" value="Genomic_DNA"/>
</dbReference>
<dbReference type="AlphaFoldDB" id="A0A099WAC2"/>
<evidence type="ECO:0000313" key="7">
    <source>
        <dbReference type="EMBL" id="MBC2243832.1"/>
    </source>
</evidence>
<reference evidence="10 11" key="2">
    <citation type="submission" date="2020-03" db="EMBL/GenBank/DDBJ databases">
        <title>Soil Listeria distribution.</title>
        <authorList>
            <person name="Liao J."/>
            <person name="Wiedmann M."/>
        </authorList>
    </citation>
    <scope>NUCLEOTIDE SEQUENCE [LARGE SCALE GENOMIC DNA]</scope>
    <source>
        <strain evidence="7 16">FSL L7-0153</strain>
        <strain evidence="5 10">FSL L7-0245</strain>
        <strain evidence="6 13">FSL L7-0259</strain>
        <strain evidence="4 11">FSL L7-0360</strain>
        <strain evidence="3 14">FSL L7-1387</strain>
        <strain evidence="2 12">FSL L7-1833</strain>
        <strain evidence="8 15">FSL L7-1850</strain>
    </source>
</reference>
<evidence type="ECO:0000313" key="1">
    <source>
        <dbReference type="EMBL" id="KGL41671.1"/>
    </source>
</evidence>
<dbReference type="OrthoDB" id="2360301at2"/>
<dbReference type="Proteomes" id="UP000546244">
    <property type="component" value="Unassembled WGS sequence"/>
</dbReference>